<evidence type="ECO:0000256" key="1">
    <source>
        <dbReference type="SAM" id="MobiDB-lite"/>
    </source>
</evidence>
<dbReference type="InterPro" id="IPR016024">
    <property type="entry name" value="ARM-type_fold"/>
</dbReference>
<comment type="caution">
    <text evidence="2">The sequence shown here is derived from an EMBL/GenBank/DDBJ whole genome shotgun (WGS) entry which is preliminary data.</text>
</comment>
<dbReference type="PANTHER" id="PTHR10257">
    <property type="entry name" value="SERINE/THREONINE PROTEIN PHOSPHATASE 2A PP2A REGULATORY SUBUNIT B"/>
    <property type="match status" value="1"/>
</dbReference>
<keyword evidence="3" id="KW-1185">Reference proteome</keyword>
<gene>
    <name evidence="2" type="ORF">M9Y10_031692</name>
</gene>
<evidence type="ECO:0008006" key="4">
    <source>
        <dbReference type="Google" id="ProtNLM"/>
    </source>
</evidence>
<dbReference type="EMBL" id="JAPFFF010000050">
    <property type="protein sequence ID" value="KAK8839975.1"/>
    <property type="molecule type" value="Genomic_DNA"/>
</dbReference>
<evidence type="ECO:0000313" key="3">
    <source>
        <dbReference type="Proteomes" id="UP001470230"/>
    </source>
</evidence>
<dbReference type="SUPFAM" id="SSF48371">
    <property type="entry name" value="ARM repeat"/>
    <property type="match status" value="1"/>
</dbReference>
<reference evidence="2 3" key="1">
    <citation type="submission" date="2024-04" db="EMBL/GenBank/DDBJ databases">
        <title>Tritrichomonas musculus Genome.</title>
        <authorList>
            <person name="Alves-Ferreira E."/>
            <person name="Grigg M."/>
            <person name="Lorenzi H."/>
            <person name="Galac M."/>
        </authorList>
    </citation>
    <scope>NUCLEOTIDE SEQUENCE [LARGE SCALE GENOMIC DNA]</scope>
    <source>
        <strain evidence="2 3">EAF2021</strain>
    </source>
</reference>
<dbReference type="PANTHER" id="PTHR10257:SF3">
    <property type="entry name" value="SERINE_THREONINE-PROTEIN PHOSPHATASE 2A 56 KDA REGULATORY SUBUNIT GAMMA ISOFORM"/>
    <property type="match status" value="1"/>
</dbReference>
<organism evidence="2 3">
    <name type="scientific">Tritrichomonas musculus</name>
    <dbReference type="NCBI Taxonomy" id="1915356"/>
    <lineage>
        <taxon>Eukaryota</taxon>
        <taxon>Metamonada</taxon>
        <taxon>Parabasalia</taxon>
        <taxon>Tritrichomonadida</taxon>
        <taxon>Tritrichomonadidae</taxon>
        <taxon>Tritrichomonas</taxon>
    </lineage>
</organism>
<sequence>MSLRFTVSKRNLSIHNGQQPFLPTMAHKSQVNLPKLGIVAQVNNIFNENSYNSTINDGILKYKQKESKSNNKDPAVDVEVPKVISISANREYLVGEIEIPSLPPLPAFNDPSFDNIFKEKIKICNILFDFDHPNVQLEGKKAKVNALIEINKILAMVSNNSSITEKLKDAIYDMITKNLFHQDPFVSNEKICFSTLKQSIVEPSWEHMCHVYQALIQFLITFPERCEFSLAKKLIRLMNIPDNNERENLVTLLKNYAETHPEQLENLYELLKSALVNVGTDIYTPYCVEPVLTFLKMMVRKDYIYQIIYTHLLPLYRHEKLYLYSSKLSNLITSIISNKPVDQIYYLKYLLNHFPLQCGQKQLLFVYAINSLFNIIGKRELNQVSTKIILFFASAFRSPNSKLAESSLKIFLKPVMTSILFSNAAFAMDNLLEPLKWASTYHWDKSIKILSSRAYTTLSNIKYEVQSNSSSKTSRDPINEISLKNSPKETKKLDNSDLVSKWALIARSAAKKYNSIDLTNSLLEIQSKLLNEGMNNGLALY</sequence>
<proteinExistence type="predicted"/>
<accession>A0ABR2H3C9</accession>
<dbReference type="InterPro" id="IPR011989">
    <property type="entry name" value="ARM-like"/>
</dbReference>
<name>A0ABR2H3C9_9EUKA</name>
<dbReference type="InterPro" id="IPR002554">
    <property type="entry name" value="PP2A_B56"/>
</dbReference>
<feature type="region of interest" description="Disordered" evidence="1">
    <location>
        <begin position="469"/>
        <end position="491"/>
    </location>
</feature>
<dbReference type="Gene3D" id="1.25.10.10">
    <property type="entry name" value="Leucine-rich Repeat Variant"/>
    <property type="match status" value="1"/>
</dbReference>
<dbReference type="Pfam" id="PF01603">
    <property type="entry name" value="B56"/>
    <property type="match status" value="1"/>
</dbReference>
<protein>
    <recommendedName>
        <fullName evidence="4">Phosphoprotein phosphatase</fullName>
    </recommendedName>
</protein>
<evidence type="ECO:0000313" key="2">
    <source>
        <dbReference type="EMBL" id="KAK8839975.1"/>
    </source>
</evidence>
<dbReference type="Proteomes" id="UP001470230">
    <property type="component" value="Unassembled WGS sequence"/>
</dbReference>